<sequence length="50" mass="5570">MQTKTAVCGLFAVWSGLLTSGEKADWLRLRLTPLGIKKPDRTRLSNTSHD</sequence>
<dbReference type="Proteomes" id="UP000001194">
    <property type="component" value="Unassembled WGS sequence"/>
</dbReference>
<protein>
    <submittedName>
        <fullName evidence="1">Predicted protein</fullName>
    </submittedName>
</protein>
<dbReference type="OrthoDB" id="3106898at2759"/>
<reference evidence="1 2" key="1">
    <citation type="journal article" date="2008" name="Nature">
        <title>The genome of Laccaria bicolor provides insights into mycorrhizal symbiosis.</title>
        <authorList>
            <person name="Martin F."/>
            <person name="Aerts A."/>
            <person name="Ahren D."/>
            <person name="Brun A."/>
            <person name="Danchin E.G.J."/>
            <person name="Duchaussoy F."/>
            <person name="Gibon J."/>
            <person name="Kohler A."/>
            <person name="Lindquist E."/>
            <person name="Pereda V."/>
            <person name="Salamov A."/>
            <person name="Shapiro H.J."/>
            <person name="Wuyts J."/>
            <person name="Blaudez D."/>
            <person name="Buee M."/>
            <person name="Brokstein P."/>
            <person name="Canbaeck B."/>
            <person name="Cohen D."/>
            <person name="Courty P.E."/>
            <person name="Coutinho P.M."/>
            <person name="Delaruelle C."/>
            <person name="Detter J.C."/>
            <person name="Deveau A."/>
            <person name="DiFazio S."/>
            <person name="Duplessis S."/>
            <person name="Fraissinet-Tachet L."/>
            <person name="Lucic E."/>
            <person name="Frey-Klett P."/>
            <person name="Fourrey C."/>
            <person name="Feussner I."/>
            <person name="Gay G."/>
            <person name="Grimwood J."/>
            <person name="Hoegger P.J."/>
            <person name="Jain P."/>
            <person name="Kilaru S."/>
            <person name="Labbe J."/>
            <person name="Lin Y.C."/>
            <person name="Legue V."/>
            <person name="Le Tacon F."/>
            <person name="Marmeisse R."/>
            <person name="Melayah D."/>
            <person name="Montanini B."/>
            <person name="Muratet M."/>
            <person name="Nehls U."/>
            <person name="Niculita-Hirzel H."/>
            <person name="Oudot-Le Secq M.P."/>
            <person name="Peter M."/>
            <person name="Quesneville H."/>
            <person name="Rajashekar B."/>
            <person name="Reich M."/>
            <person name="Rouhier N."/>
            <person name="Schmutz J."/>
            <person name="Yin T."/>
            <person name="Chalot M."/>
            <person name="Henrissat B."/>
            <person name="Kuees U."/>
            <person name="Lucas S."/>
            <person name="Van de Peer Y."/>
            <person name="Podila G.K."/>
            <person name="Polle A."/>
            <person name="Pukkila P.J."/>
            <person name="Richardson P.M."/>
            <person name="Rouze P."/>
            <person name="Sanders I.R."/>
            <person name="Stajich J.E."/>
            <person name="Tunlid A."/>
            <person name="Tuskan G."/>
            <person name="Grigoriev I.V."/>
        </authorList>
    </citation>
    <scope>NUCLEOTIDE SEQUENCE [LARGE SCALE GENOMIC DNA]</scope>
    <source>
        <strain evidence="2">S238N-H82 / ATCC MYA-4686</strain>
    </source>
</reference>
<dbReference type="InParanoid" id="B0CTM8"/>
<organism evidence="2">
    <name type="scientific">Laccaria bicolor (strain S238N-H82 / ATCC MYA-4686)</name>
    <name type="common">Bicoloured deceiver</name>
    <name type="synonym">Laccaria laccata var. bicolor</name>
    <dbReference type="NCBI Taxonomy" id="486041"/>
    <lineage>
        <taxon>Eukaryota</taxon>
        <taxon>Fungi</taxon>
        <taxon>Dikarya</taxon>
        <taxon>Basidiomycota</taxon>
        <taxon>Agaricomycotina</taxon>
        <taxon>Agaricomycetes</taxon>
        <taxon>Agaricomycetidae</taxon>
        <taxon>Agaricales</taxon>
        <taxon>Agaricineae</taxon>
        <taxon>Hydnangiaceae</taxon>
        <taxon>Laccaria</taxon>
    </lineage>
</organism>
<dbReference type="GeneID" id="6070502"/>
<dbReference type="EMBL" id="DS547092">
    <property type="protein sequence ID" value="EDR14521.1"/>
    <property type="molecule type" value="Genomic_DNA"/>
</dbReference>
<proteinExistence type="predicted"/>
<gene>
    <name evidence="1" type="ORF">LACBIDRAFT_305190</name>
</gene>
<evidence type="ECO:0000313" key="2">
    <source>
        <dbReference type="Proteomes" id="UP000001194"/>
    </source>
</evidence>
<keyword evidence="2" id="KW-1185">Reference proteome</keyword>
<accession>B0CTM8</accession>
<dbReference type="KEGG" id="lbc:LACBIDRAFT_305190"/>
<dbReference type="RefSeq" id="XP_001875080.1">
    <property type="nucleotide sequence ID" value="XM_001875045.1"/>
</dbReference>
<dbReference type="HOGENOM" id="CLU_3125284_0_0_1"/>
<name>B0CTM8_LACBS</name>
<dbReference type="AlphaFoldDB" id="B0CTM8"/>
<evidence type="ECO:0000313" key="1">
    <source>
        <dbReference type="EMBL" id="EDR14521.1"/>
    </source>
</evidence>